<evidence type="ECO:0000256" key="1">
    <source>
        <dbReference type="SAM" id="MobiDB-lite"/>
    </source>
</evidence>
<reference evidence="2" key="1">
    <citation type="submission" date="2015-04" db="UniProtKB">
        <authorList>
            <consortium name="EnsemblPlants"/>
        </authorList>
    </citation>
    <scope>IDENTIFICATION</scope>
</reference>
<protein>
    <submittedName>
        <fullName evidence="2">Uncharacterized protein</fullName>
    </submittedName>
</protein>
<evidence type="ECO:0000313" key="3">
    <source>
        <dbReference type="Proteomes" id="UP000026962"/>
    </source>
</evidence>
<evidence type="ECO:0000313" key="2">
    <source>
        <dbReference type="EnsemblPlants" id="OPUNC09G13550.1"/>
    </source>
</evidence>
<keyword evidence="3" id="KW-1185">Reference proteome</keyword>
<dbReference type="HOGENOM" id="CLU_1605369_0_0_1"/>
<dbReference type="AlphaFoldDB" id="A0A0E0M2W9"/>
<proteinExistence type="predicted"/>
<sequence length="166" mass="17809">MQRFQGLRRSPSRPGQLEPKQNDQPYIWFPVHIPPPRDPWRSPASAPASSDRWRAWTAWRPGRLAAATALPPPLLPRVHLAGEGTGRMATTIGFFHPRFGAAPPSCKKAESNPAPSLQDAVEPVVAVDASVVSNSMITSMLGNHGGVNLLTSASSSTLIPAHDANL</sequence>
<accession>A0A0E0M2W9</accession>
<reference evidence="2" key="2">
    <citation type="submission" date="2018-05" db="EMBL/GenBank/DDBJ databases">
        <title>OpunRS2 (Oryza punctata Reference Sequence Version 2).</title>
        <authorList>
            <person name="Zhang J."/>
            <person name="Kudrna D."/>
            <person name="Lee S."/>
            <person name="Talag J."/>
            <person name="Welchert J."/>
            <person name="Wing R.A."/>
        </authorList>
    </citation>
    <scope>NUCLEOTIDE SEQUENCE [LARGE SCALE GENOMIC DNA]</scope>
</reference>
<dbReference type="Proteomes" id="UP000026962">
    <property type="component" value="Chromosome 9"/>
</dbReference>
<name>A0A0E0M2W9_ORYPU</name>
<dbReference type="EnsemblPlants" id="OPUNC09G13550.1">
    <property type="protein sequence ID" value="OPUNC09G13550.1"/>
    <property type="gene ID" value="OPUNC09G13550"/>
</dbReference>
<feature type="region of interest" description="Disordered" evidence="1">
    <location>
        <begin position="1"/>
        <end position="28"/>
    </location>
</feature>
<dbReference type="Gramene" id="OPUNC09G13550.1">
    <property type="protein sequence ID" value="OPUNC09G13550.1"/>
    <property type="gene ID" value="OPUNC09G13550"/>
</dbReference>
<organism evidence="2">
    <name type="scientific">Oryza punctata</name>
    <name type="common">Red rice</name>
    <dbReference type="NCBI Taxonomy" id="4537"/>
    <lineage>
        <taxon>Eukaryota</taxon>
        <taxon>Viridiplantae</taxon>
        <taxon>Streptophyta</taxon>
        <taxon>Embryophyta</taxon>
        <taxon>Tracheophyta</taxon>
        <taxon>Spermatophyta</taxon>
        <taxon>Magnoliopsida</taxon>
        <taxon>Liliopsida</taxon>
        <taxon>Poales</taxon>
        <taxon>Poaceae</taxon>
        <taxon>BOP clade</taxon>
        <taxon>Oryzoideae</taxon>
        <taxon>Oryzeae</taxon>
        <taxon>Oryzinae</taxon>
        <taxon>Oryza</taxon>
    </lineage>
</organism>